<dbReference type="Gene3D" id="3.40.50.300">
    <property type="entry name" value="P-loop containing nucleotide triphosphate hydrolases"/>
    <property type="match status" value="2"/>
</dbReference>
<gene>
    <name evidence="7" type="ORF">ALNOE001_18910</name>
</gene>
<evidence type="ECO:0000256" key="4">
    <source>
        <dbReference type="SAM" id="Coils"/>
    </source>
</evidence>
<dbReference type="EMBL" id="NIZT01000062">
    <property type="protein sequence ID" value="RBQ22517.1"/>
    <property type="molecule type" value="Genomic_DNA"/>
</dbReference>
<dbReference type="GO" id="GO:0043138">
    <property type="term" value="F:3'-5' DNA helicase activity"/>
    <property type="evidence" value="ECO:0007669"/>
    <property type="project" value="TreeGrafter"/>
</dbReference>
<keyword evidence="7" id="KW-0347">Helicase</keyword>
<dbReference type="InterPro" id="IPR011545">
    <property type="entry name" value="DEAD/DEAH_box_helicase_dom"/>
</dbReference>
<dbReference type="GO" id="GO:0016787">
    <property type="term" value="F:hydrolase activity"/>
    <property type="evidence" value="ECO:0007669"/>
    <property type="project" value="UniProtKB-KW"/>
</dbReference>
<dbReference type="Pfam" id="PF09369">
    <property type="entry name" value="MZB"/>
    <property type="match status" value="1"/>
</dbReference>
<evidence type="ECO:0000313" key="7">
    <source>
        <dbReference type="EMBL" id="RBQ22517.1"/>
    </source>
</evidence>
<evidence type="ECO:0000259" key="6">
    <source>
        <dbReference type="PROSITE" id="PS51194"/>
    </source>
</evidence>
<dbReference type="SMART" id="SM00490">
    <property type="entry name" value="HELICc"/>
    <property type="match status" value="1"/>
</dbReference>
<dbReference type="GO" id="GO:0005524">
    <property type="term" value="F:ATP binding"/>
    <property type="evidence" value="ECO:0007669"/>
    <property type="project" value="UniProtKB-KW"/>
</dbReference>
<dbReference type="EC" id="3.6.4.12" evidence="7"/>
<dbReference type="Pfam" id="PF00271">
    <property type="entry name" value="Helicase_C"/>
    <property type="match status" value="1"/>
</dbReference>
<evidence type="ECO:0000256" key="3">
    <source>
        <dbReference type="PROSITE-ProRule" id="PRU00339"/>
    </source>
</evidence>
<accession>A0A366M8Z4</accession>
<protein>
    <submittedName>
        <fullName evidence="7">ATP-dependent DNA helicase</fullName>
        <ecNumber evidence="7">3.6.4.12</ecNumber>
    </submittedName>
</protein>
<comment type="caution">
    <text evidence="7">The sequence shown here is derived from an EMBL/GenBank/DDBJ whole genome shotgun (WGS) entry which is preliminary data.</text>
</comment>
<dbReference type="InterPro" id="IPR011990">
    <property type="entry name" value="TPR-like_helical_dom_sf"/>
</dbReference>
<dbReference type="PROSITE" id="PS50005">
    <property type="entry name" value="TPR"/>
    <property type="match status" value="1"/>
</dbReference>
<dbReference type="Pfam" id="PF22982">
    <property type="entry name" value="WHD_HRQ1"/>
    <property type="match status" value="1"/>
</dbReference>
<organism evidence="7 8">
    <name type="scientific">Candidatus Methanobinarius endosymbioticus</name>
    <dbReference type="NCBI Taxonomy" id="2006182"/>
    <lineage>
        <taxon>Archaea</taxon>
        <taxon>Methanobacteriati</taxon>
        <taxon>Methanobacteriota</taxon>
        <taxon>Methanomada group</taxon>
        <taxon>Methanobacteria</taxon>
        <taxon>Methanobacteriales</taxon>
        <taxon>Methanobacteriaceae</taxon>
        <taxon>Candidatus Methanobinarius</taxon>
    </lineage>
</organism>
<dbReference type="PANTHER" id="PTHR47957">
    <property type="entry name" value="ATP-DEPENDENT HELICASE HRQ1"/>
    <property type="match status" value="1"/>
</dbReference>
<dbReference type="GO" id="GO:0036297">
    <property type="term" value="P:interstrand cross-link repair"/>
    <property type="evidence" value="ECO:0007669"/>
    <property type="project" value="TreeGrafter"/>
</dbReference>
<dbReference type="SUPFAM" id="SSF52540">
    <property type="entry name" value="P-loop containing nucleoside triphosphate hydrolases"/>
    <property type="match status" value="1"/>
</dbReference>
<dbReference type="InterPro" id="IPR027417">
    <property type="entry name" value="P-loop_NTPase"/>
</dbReference>
<evidence type="ECO:0000256" key="2">
    <source>
        <dbReference type="ARBA" id="ARBA00022840"/>
    </source>
</evidence>
<dbReference type="GO" id="GO:0006289">
    <property type="term" value="P:nucleotide-excision repair"/>
    <property type="evidence" value="ECO:0007669"/>
    <property type="project" value="TreeGrafter"/>
</dbReference>
<reference evidence="7 8" key="1">
    <citation type="submission" date="2018-06" db="EMBL/GenBank/DDBJ databases">
        <title>Genomic insight into two independent archaeal endosymbiosis events.</title>
        <authorList>
            <person name="Lind A.E."/>
            <person name="Lewis W.H."/>
            <person name="Spang A."/>
            <person name="Guy L."/>
            <person name="Embley M.T."/>
            <person name="Ettema T.J.G."/>
        </authorList>
    </citation>
    <scope>NUCLEOTIDE SEQUENCE [LARGE SCALE GENOMIC DNA]</scope>
    <source>
        <strain evidence="7">NOE</strain>
    </source>
</reference>
<keyword evidence="8" id="KW-1185">Reference proteome</keyword>
<dbReference type="PANTHER" id="PTHR47957:SF3">
    <property type="entry name" value="ATP-DEPENDENT HELICASE HRQ1"/>
    <property type="match status" value="1"/>
</dbReference>
<dbReference type="InterPro" id="IPR018973">
    <property type="entry name" value="MZB"/>
</dbReference>
<dbReference type="CDD" id="cd17923">
    <property type="entry name" value="DEXHc_Hrq1-like"/>
    <property type="match status" value="1"/>
</dbReference>
<dbReference type="AlphaFoldDB" id="A0A366M8Z4"/>
<keyword evidence="2" id="KW-0067">ATP-binding</keyword>
<feature type="domain" description="Helicase C-terminal" evidence="6">
    <location>
        <begin position="331"/>
        <end position="486"/>
    </location>
</feature>
<dbReference type="CDD" id="cd18797">
    <property type="entry name" value="SF2_C_Hrq"/>
    <property type="match status" value="1"/>
</dbReference>
<evidence type="ECO:0000313" key="8">
    <source>
        <dbReference type="Proteomes" id="UP000253099"/>
    </source>
</evidence>
<dbReference type="InterPro" id="IPR019734">
    <property type="entry name" value="TPR_rpt"/>
</dbReference>
<dbReference type="GO" id="GO:0003676">
    <property type="term" value="F:nucleic acid binding"/>
    <property type="evidence" value="ECO:0007669"/>
    <property type="project" value="InterPro"/>
</dbReference>
<dbReference type="PROSITE" id="PS51192">
    <property type="entry name" value="HELICASE_ATP_BIND_1"/>
    <property type="match status" value="1"/>
</dbReference>
<dbReference type="SMART" id="SM00028">
    <property type="entry name" value="TPR"/>
    <property type="match status" value="1"/>
</dbReference>
<dbReference type="Pfam" id="PF00270">
    <property type="entry name" value="DEAD"/>
    <property type="match status" value="1"/>
</dbReference>
<feature type="domain" description="Helicase ATP-binding" evidence="5">
    <location>
        <begin position="61"/>
        <end position="240"/>
    </location>
</feature>
<keyword evidence="3" id="KW-0802">TPR repeat</keyword>
<name>A0A366M8Z4_9EURY</name>
<dbReference type="InterPro" id="IPR055227">
    <property type="entry name" value="HRQ1_WHD"/>
</dbReference>
<keyword evidence="1" id="KW-0547">Nucleotide-binding</keyword>
<dbReference type="Proteomes" id="UP000253099">
    <property type="component" value="Unassembled WGS sequence"/>
</dbReference>
<evidence type="ECO:0000259" key="5">
    <source>
        <dbReference type="PROSITE" id="PS51192"/>
    </source>
</evidence>
<dbReference type="SUPFAM" id="SSF48452">
    <property type="entry name" value="TPR-like"/>
    <property type="match status" value="1"/>
</dbReference>
<keyword evidence="4" id="KW-0175">Coiled coil</keyword>
<dbReference type="SMART" id="SM00487">
    <property type="entry name" value="DEXDc"/>
    <property type="match status" value="1"/>
</dbReference>
<dbReference type="Pfam" id="PF14559">
    <property type="entry name" value="TPR_19"/>
    <property type="match status" value="1"/>
</dbReference>
<feature type="coiled-coil region" evidence="4">
    <location>
        <begin position="914"/>
        <end position="941"/>
    </location>
</feature>
<dbReference type="Gene3D" id="1.25.40.10">
    <property type="entry name" value="Tetratricopeptide repeat domain"/>
    <property type="match status" value="1"/>
</dbReference>
<dbReference type="PROSITE" id="PS51194">
    <property type="entry name" value="HELICASE_CTER"/>
    <property type="match status" value="1"/>
</dbReference>
<sequence length="1010" mass="116243">MDILAIDKFKNDIRFRHKIAHIETLKGNEAIYGNINNLNSKISNYLQNKEIKLYKHQTIAYNKIKNEKNIIITTPTASGKTLAFNLPIFENMLKNKSITAMYIYPAKALSNDQLKVLKDFEKDLDLTIKPATYDGDTPKNKKYGIRQNSRIILTNPYQIHHILSWHHQWKRFYSNLKYIVIDEAHTYKGVFGSNVAFLIRRLKRIAKFYGSNPQFILSSATLANPKELANKLVGENFHLIDKDTSPHGEKDFIFYNPFYKNVKKNTTTGNNNSNSNNNRNNKKINHIITNNKLEKNKDLQDKFIKDVIANNNNGDEGTKITDGLSIHQETEIIFLYLLLKDIQTLCFTVSRKLAELIAMWTKKDMKQYKRPLADKITAYRAGYLASERRNIEEGLKNREYLGVTCTNALELGINIGSLDAVIISGYPGTMISTWQQAGRAGREKQKSLVILLAFENQLDQYFMKNPEFFFDKPHENAIVDLNNDIISTSHILCAANEFPITKEEAEEIFDFKNNRLDNLVKNGELLKNKKEQYIYPYDDEASFKHSLDQLSNDSFKVIATEKNNINTIYRNPSEGKLLETIERRQVYKEAHEGAVLINKGETYIVDSVNLEAKYVNVYKEAVDYHTIVLKDVDIKIKSKIKRERIGDFTVNFGELEVSEDFHEYKKMNFSKSIGSFALDLPPLRFNTKGIWFTIPIEIKDTLEDEFEENNVFAGGLHGVEHALIGLFPLHVMCDQFDIGGLSTNYHQDTQEATIFIYDAYEGGIGICEKALEVFDQLVQSTKSLIDTCLCESGCPSCIYSPKCGNENKPLHKDVTSHILNYIESEVSVIERKNTLDNIHKSENYKHYDKNMKEEYVNNNEPTNNFLYEKKVKNNIKLDENHTNTNSIYNKNKSIHKNKATTNVENNTNNDYITENNLKNKVKNKNNVHNKLQEALKLFKEKNYTFAKDILINILDTDKDNSDAWYLLGAILNDQGDSKGAIKFLRKALIVDPANEKVHELISILKIENRI</sequence>
<proteinExistence type="predicted"/>
<dbReference type="InterPro" id="IPR001650">
    <property type="entry name" value="Helicase_C-like"/>
</dbReference>
<evidence type="ECO:0000256" key="1">
    <source>
        <dbReference type="ARBA" id="ARBA00022741"/>
    </source>
</evidence>
<keyword evidence="7" id="KW-0378">Hydrolase</keyword>
<feature type="repeat" description="TPR" evidence="3">
    <location>
        <begin position="961"/>
        <end position="994"/>
    </location>
</feature>
<dbReference type="InterPro" id="IPR014001">
    <property type="entry name" value="Helicase_ATP-bd"/>
</dbReference>